<evidence type="ECO:0000313" key="1">
    <source>
        <dbReference type="EMBL" id="MBX51859.1"/>
    </source>
</evidence>
<reference evidence="1" key="1">
    <citation type="submission" date="2018-02" db="EMBL/GenBank/DDBJ databases">
        <title>Rhizophora mucronata_Transcriptome.</title>
        <authorList>
            <person name="Meera S.P."/>
            <person name="Sreeshan A."/>
            <person name="Augustine A."/>
        </authorList>
    </citation>
    <scope>NUCLEOTIDE SEQUENCE</scope>
    <source>
        <tissue evidence="1">Leaf</tissue>
    </source>
</reference>
<sequence>MGLLRCITGDIMKVYGHVMSKT</sequence>
<dbReference type="EMBL" id="GGEC01071375">
    <property type="protein sequence ID" value="MBX51859.1"/>
    <property type="molecule type" value="Transcribed_RNA"/>
</dbReference>
<organism evidence="1">
    <name type="scientific">Rhizophora mucronata</name>
    <name type="common">Asiatic mangrove</name>
    <dbReference type="NCBI Taxonomy" id="61149"/>
    <lineage>
        <taxon>Eukaryota</taxon>
        <taxon>Viridiplantae</taxon>
        <taxon>Streptophyta</taxon>
        <taxon>Embryophyta</taxon>
        <taxon>Tracheophyta</taxon>
        <taxon>Spermatophyta</taxon>
        <taxon>Magnoliopsida</taxon>
        <taxon>eudicotyledons</taxon>
        <taxon>Gunneridae</taxon>
        <taxon>Pentapetalae</taxon>
        <taxon>rosids</taxon>
        <taxon>fabids</taxon>
        <taxon>Malpighiales</taxon>
        <taxon>Rhizophoraceae</taxon>
        <taxon>Rhizophora</taxon>
    </lineage>
</organism>
<dbReference type="AlphaFoldDB" id="A0A2P2PAZ4"/>
<proteinExistence type="predicted"/>
<protein>
    <submittedName>
        <fullName evidence="1">Uncharacterized protein</fullName>
    </submittedName>
</protein>
<accession>A0A2P2PAZ4</accession>
<name>A0A2P2PAZ4_RHIMU</name>